<name>A0ABM8AWD8_9BACT</name>
<dbReference type="SUPFAM" id="SSF52172">
    <property type="entry name" value="CheY-like"/>
    <property type="match status" value="1"/>
</dbReference>
<sequence length="234" mass="26111">MSRQTIILIEDEVAIADAVSFALQQEDFLVRHYTLGREGLADYHAHGADLIILDVGLPDISGLAVCRELRIESRVPVIFLTAKSDEIDRVMGLEIGGDDYVTKPFSPRELVARVRAILRRTNGEPMDVVTPFVSTSDALFQVNEESGVVIFAGVELSLTRHEFFVLATLLSQPGRVFSRSQIMEQAWESPETSLERSVDTHIKSLRAKLREVLPDVDPIVTKRGFGYTIEVDQT</sequence>
<dbReference type="InterPro" id="IPR001789">
    <property type="entry name" value="Sig_transdc_resp-reg_receiver"/>
</dbReference>
<feature type="DNA-binding region" description="OmpR/PhoB-type" evidence="3">
    <location>
        <begin position="130"/>
        <end position="231"/>
    </location>
</feature>
<evidence type="ECO:0000313" key="6">
    <source>
        <dbReference type="EMBL" id="BDQ35743.1"/>
    </source>
</evidence>
<keyword evidence="1 3" id="KW-0238">DNA-binding</keyword>
<dbReference type="InterPro" id="IPR039420">
    <property type="entry name" value="WalR-like"/>
</dbReference>
<evidence type="ECO:0000256" key="1">
    <source>
        <dbReference type="ARBA" id="ARBA00023125"/>
    </source>
</evidence>
<feature type="domain" description="OmpR/PhoB-type" evidence="5">
    <location>
        <begin position="130"/>
        <end position="231"/>
    </location>
</feature>
<evidence type="ECO:0000259" key="4">
    <source>
        <dbReference type="PROSITE" id="PS50110"/>
    </source>
</evidence>
<keyword evidence="7" id="KW-1185">Reference proteome</keyword>
<gene>
    <name evidence="6" type="ORF">SYK_01030</name>
</gene>
<evidence type="ECO:0000256" key="2">
    <source>
        <dbReference type="PROSITE-ProRule" id="PRU00169"/>
    </source>
</evidence>
<dbReference type="InterPro" id="IPR011006">
    <property type="entry name" value="CheY-like_superfamily"/>
</dbReference>
<dbReference type="Gene3D" id="3.40.50.2300">
    <property type="match status" value="1"/>
</dbReference>
<dbReference type="Proteomes" id="UP001317742">
    <property type="component" value="Chromosome"/>
</dbReference>
<dbReference type="RefSeq" id="WP_281761676.1">
    <property type="nucleotide sequence ID" value="NZ_AP026709.1"/>
</dbReference>
<dbReference type="NCBIfam" id="NF008296">
    <property type="entry name" value="PRK11083.1"/>
    <property type="match status" value="1"/>
</dbReference>
<evidence type="ECO:0000259" key="5">
    <source>
        <dbReference type="PROSITE" id="PS51755"/>
    </source>
</evidence>
<dbReference type="InterPro" id="IPR036388">
    <property type="entry name" value="WH-like_DNA-bd_sf"/>
</dbReference>
<feature type="modified residue" description="4-aspartylphosphate" evidence="2">
    <location>
        <position position="54"/>
    </location>
</feature>
<dbReference type="Gene3D" id="6.10.250.690">
    <property type="match status" value="1"/>
</dbReference>
<dbReference type="Pfam" id="PF00486">
    <property type="entry name" value="Trans_reg_C"/>
    <property type="match status" value="1"/>
</dbReference>
<dbReference type="EMBL" id="AP026709">
    <property type="protein sequence ID" value="BDQ35743.1"/>
    <property type="molecule type" value="Genomic_DNA"/>
</dbReference>
<dbReference type="InterPro" id="IPR016032">
    <property type="entry name" value="Sig_transdc_resp-reg_C-effctor"/>
</dbReference>
<evidence type="ECO:0000313" key="7">
    <source>
        <dbReference type="Proteomes" id="UP001317742"/>
    </source>
</evidence>
<organism evidence="6 7">
    <name type="scientific">Pseudodesulfovibrio nedwellii</name>
    <dbReference type="NCBI Taxonomy" id="2973072"/>
    <lineage>
        <taxon>Bacteria</taxon>
        <taxon>Pseudomonadati</taxon>
        <taxon>Thermodesulfobacteriota</taxon>
        <taxon>Desulfovibrionia</taxon>
        <taxon>Desulfovibrionales</taxon>
        <taxon>Desulfovibrionaceae</taxon>
    </lineage>
</organism>
<dbReference type="SMART" id="SM00448">
    <property type="entry name" value="REC"/>
    <property type="match status" value="1"/>
</dbReference>
<feature type="domain" description="Response regulatory" evidence="4">
    <location>
        <begin position="5"/>
        <end position="118"/>
    </location>
</feature>
<dbReference type="Gene3D" id="1.10.10.10">
    <property type="entry name" value="Winged helix-like DNA-binding domain superfamily/Winged helix DNA-binding domain"/>
    <property type="match status" value="1"/>
</dbReference>
<dbReference type="CDD" id="cd00383">
    <property type="entry name" value="trans_reg_C"/>
    <property type="match status" value="1"/>
</dbReference>
<dbReference type="CDD" id="cd17574">
    <property type="entry name" value="REC_OmpR"/>
    <property type="match status" value="1"/>
</dbReference>
<dbReference type="GO" id="GO:0003677">
    <property type="term" value="F:DNA binding"/>
    <property type="evidence" value="ECO:0007669"/>
    <property type="project" value="UniProtKB-KW"/>
</dbReference>
<keyword evidence="2" id="KW-0597">Phosphoprotein</keyword>
<evidence type="ECO:0000256" key="3">
    <source>
        <dbReference type="PROSITE-ProRule" id="PRU01091"/>
    </source>
</evidence>
<reference evidence="6 7" key="1">
    <citation type="submission" date="2022-08" db="EMBL/GenBank/DDBJ databases">
        <title>Genome Sequence of the sulphate-reducing bacterium, Pseudodesulfovibrio sp. SYK.</title>
        <authorList>
            <person name="Kondo R."/>
            <person name="Kataoka T."/>
        </authorList>
    </citation>
    <scope>NUCLEOTIDE SEQUENCE [LARGE SCALE GENOMIC DNA]</scope>
    <source>
        <strain evidence="6 7">SYK</strain>
    </source>
</reference>
<dbReference type="PANTHER" id="PTHR48111">
    <property type="entry name" value="REGULATOR OF RPOS"/>
    <property type="match status" value="1"/>
</dbReference>
<dbReference type="SMART" id="SM00862">
    <property type="entry name" value="Trans_reg_C"/>
    <property type="match status" value="1"/>
</dbReference>
<dbReference type="PROSITE" id="PS51755">
    <property type="entry name" value="OMPR_PHOB"/>
    <property type="match status" value="1"/>
</dbReference>
<proteinExistence type="predicted"/>
<dbReference type="InterPro" id="IPR001867">
    <property type="entry name" value="OmpR/PhoB-type_DNA-bd"/>
</dbReference>
<protein>
    <submittedName>
        <fullName evidence="6">DNA-binding response regulator</fullName>
    </submittedName>
</protein>
<dbReference type="SUPFAM" id="SSF46894">
    <property type="entry name" value="C-terminal effector domain of the bipartite response regulators"/>
    <property type="match status" value="1"/>
</dbReference>
<dbReference type="Pfam" id="PF00072">
    <property type="entry name" value="Response_reg"/>
    <property type="match status" value="1"/>
</dbReference>
<accession>A0ABM8AWD8</accession>
<dbReference type="PANTHER" id="PTHR48111:SF6">
    <property type="entry name" value="TRANSCRIPTIONAL REGULATORY PROTEIN CREB"/>
    <property type="match status" value="1"/>
</dbReference>
<dbReference type="PROSITE" id="PS50110">
    <property type="entry name" value="RESPONSE_REGULATORY"/>
    <property type="match status" value="1"/>
</dbReference>